<dbReference type="PANTHER" id="PTHR32432:SF3">
    <property type="entry name" value="ETHANOLAMINE UTILIZATION PROTEIN EUTJ"/>
    <property type="match status" value="1"/>
</dbReference>
<dbReference type="InterPro" id="IPR050696">
    <property type="entry name" value="FtsA/MreB"/>
</dbReference>
<dbReference type="CDD" id="cd24049">
    <property type="entry name" value="ASKHA_NBD_PilM"/>
    <property type="match status" value="1"/>
</dbReference>
<dbReference type="Gene3D" id="3.30.1490.300">
    <property type="match status" value="1"/>
</dbReference>
<dbReference type="InterPro" id="IPR003494">
    <property type="entry name" value="SHS2_FtsA"/>
</dbReference>
<sequence>MALFGPKRFVGLDIGSHAIKAVELTGAGGKYRVVHAGFAETPPGAVKEGAVVEPQALGLAIRQVIAKAGIKPGRVVSAVGGQAVIVRELKLPPMSEDELKQAARFEAERYIPYGVREVNMDFDVIGETTEDNQRKIVVLLVAARRDIVDKHVQALESGGVEPFVLDVESFAVIRALDAQGRTGGNGAATVFVDLGGETTDIVITEGDQLRLTRNINVGGDSLTKAVATRLDMEFQSAAQVKEEKGTVLLEGEPLPEDRTVSALHDAMLPILGDLATEVRRSMDYFQTRWRESRVGRVVLSGGTARLANLDRFLSLELGVETVVGDPFMKCEVADRVLPSEQRKQVAPAMATAVGLALRGTVER</sequence>
<dbReference type="NCBIfam" id="TIGR01175">
    <property type="entry name" value="pilM"/>
    <property type="match status" value="1"/>
</dbReference>
<dbReference type="Proteomes" id="UP000318834">
    <property type="component" value="Unassembled WGS sequence"/>
</dbReference>
<dbReference type="GO" id="GO:0051301">
    <property type="term" value="P:cell division"/>
    <property type="evidence" value="ECO:0007669"/>
    <property type="project" value="InterPro"/>
</dbReference>
<dbReference type="Gene3D" id="3.30.420.40">
    <property type="match status" value="2"/>
</dbReference>
<comment type="caution">
    <text evidence="2">The sequence shown here is derived from an EMBL/GenBank/DDBJ whole genome shotgun (WGS) entry which is preliminary data.</text>
</comment>
<name>A0A537IFG2_9BACT</name>
<reference evidence="2 3" key="1">
    <citation type="journal article" date="2019" name="Nat. Microbiol.">
        <title>Mediterranean grassland soil C-N compound turnover is dependent on rainfall and depth, and is mediated by genomically divergent microorganisms.</title>
        <authorList>
            <person name="Diamond S."/>
            <person name="Andeer P.F."/>
            <person name="Li Z."/>
            <person name="Crits-Christoph A."/>
            <person name="Burstein D."/>
            <person name="Anantharaman K."/>
            <person name="Lane K.R."/>
            <person name="Thomas B.C."/>
            <person name="Pan C."/>
            <person name="Northen T.R."/>
            <person name="Banfield J.F."/>
        </authorList>
    </citation>
    <scope>NUCLEOTIDE SEQUENCE [LARGE SCALE GENOMIC DNA]</scope>
    <source>
        <strain evidence="2">NP_8</strain>
    </source>
</reference>
<dbReference type="PANTHER" id="PTHR32432">
    <property type="entry name" value="CELL DIVISION PROTEIN FTSA-RELATED"/>
    <property type="match status" value="1"/>
</dbReference>
<feature type="domain" description="SHS2" evidence="1">
    <location>
        <begin position="9"/>
        <end position="176"/>
    </location>
</feature>
<dbReference type="InterPro" id="IPR005883">
    <property type="entry name" value="PilM"/>
</dbReference>
<dbReference type="SMART" id="SM00842">
    <property type="entry name" value="FtsA"/>
    <property type="match status" value="1"/>
</dbReference>
<dbReference type="PIRSF" id="PIRSF019169">
    <property type="entry name" value="PilM"/>
    <property type="match status" value="1"/>
</dbReference>
<organism evidence="2 3">
    <name type="scientific">Candidatus Segetimicrobium genomatis</name>
    <dbReference type="NCBI Taxonomy" id="2569760"/>
    <lineage>
        <taxon>Bacteria</taxon>
        <taxon>Bacillati</taxon>
        <taxon>Candidatus Sysuimicrobiota</taxon>
        <taxon>Candidatus Sysuimicrobiia</taxon>
        <taxon>Candidatus Sysuimicrobiales</taxon>
        <taxon>Candidatus Segetimicrobiaceae</taxon>
        <taxon>Candidatus Segetimicrobium</taxon>
    </lineage>
</organism>
<evidence type="ECO:0000259" key="1">
    <source>
        <dbReference type="SMART" id="SM00842"/>
    </source>
</evidence>
<protein>
    <submittedName>
        <fullName evidence="2">Type IV pilus assembly protein PilM</fullName>
    </submittedName>
</protein>
<proteinExistence type="predicted"/>
<evidence type="ECO:0000313" key="2">
    <source>
        <dbReference type="EMBL" id="TMI70011.1"/>
    </source>
</evidence>
<dbReference type="AlphaFoldDB" id="A0A537IFG2"/>
<dbReference type="EMBL" id="VBAP01000167">
    <property type="protein sequence ID" value="TMI70011.1"/>
    <property type="molecule type" value="Genomic_DNA"/>
</dbReference>
<dbReference type="Pfam" id="PF11104">
    <property type="entry name" value="PilM_2"/>
    <property type="match status" value="1"/>
</dbReference>
<accession>A0A537IFG2</accession>
<dbReference type="SUPFAM" id="SSF53067">
    <property type="entry name" value="Actin-like ATPase domain"/>
    <property type="match status" value="2"/>
</dbReference>
<gene>
    <name evidence="2" type="primary">pilM</name>
    <name evidence="2" type="ORF">E6H05_14205</name>
</gene>
<evidence type="ECO:0000313" key="3">
    <source>
        <dbReference type="Proteomes" id="UP000318834"/>
    </source>
</evidence>
<dbReference type="InterPro" id="IPR043129">
    <property type="entry name" value="ATPase_NBD"/>
</dbReference>